<evidence type="ECO:0000313" key="2">
    <source>
        <dbReference type="Proteomes" id="UP001140096"/>
    </source>
</evidence>
<comment type="caution">
    <text evidence="1">The sequence shown here is derived from an EMBL/GenBank/DDBJ whole genome shotgun (WGS) entry which is preliminary data.</text>
</comment>
<organism evidence="1 2">
    <name type="scientific">Coemansia furcata</name>
    <dbReference type="NCBI Taxonomy" id="417177"/>
    <lineage>
        <taxon>Eukaryota</taxon>
        <taxon>Fungi</taxon>
        <taxon>Fungi incertae sedis</taxon>
        <taxon>Zoopagomycota</taxon>
        <taxon>Kickxellomycotina</taxon>
        <taxon>Kickxellomycetes</taxon>
        <taxon>Kickxellales</taxon>
        <taxon>Kickxellaceae</taxon>
        <taxon>Coemansia</taxon>
    </lineage>
</organism>
<keyword evidence="2" id="KW-1185">Reference proteome</keyword>
<protein>
    <submittedName>
        <fullName evidence="1">Uncharacterized protein</fullName>
    </submittedName>
</protein>
<dbReference type="Proteomes" id="UP001140096">
    <property type="component" value="Unassembled WGS sequence"/>
</dbReference>
<dbReference type="EMBL" id="JANBUP010000081">
    <property type="protein sequence ID" value="KAJ2813244.1"/>
    <property type="molecule type" value="Genomic_DNA"/>
</dbReference>
<evidence type="ECO:0000313" key="1">
    <source>
        <dbReference type="EMBL" id="KAJ2813244.1"/>
    </source>
</evidence>
<name>A0ACC1LQ61_9FUNG</name>
<accession>A0ACC1LQ61</accession>
<proteinExistence type="predicted"/>
<gene>
    <name evidence="1" type="ORF">H4S07_000839</name>
</gene>
<sequence>MSNTKPDSATFSSPKMSQPATTTASPNTSRHNNGHQQQARGKDSAARNPPSQRHARQSNRGKQNNSNQRSAATSADESATDSQATLAITPTKKPGRSARKQAKQQQPAKIALLTRTAPEGEQQDLLARFAASSPPAQPPAGSRSSGKRNRRPQDSPPRTADDVVRTPTRRPNKQQFQPSPQQARAAPTTIYSPTPRRAHVTSPHAAAAAAAAAVVPGRGGGSPMRSNHYAGASFNNSPAPATLPLPPSFLISPSSAASPPPSFHVPAVGGSSPSAPVSKRNSGVYVRDDDVFAMAASVPVSADRIVSQQQQLHSPVNAALSERSRQLEHMLAIGSSGARQQGQRGFSSTLDLAQPTDMASMFQKLRLIKEMSQNRAAAATTVESLALTPV</sequence>
<reference evidence="1" key="1">
    <citation type="submission" date="2022-07" db="EMBL/GenBank/DDBJ databases">
        <title>Phylogenomic reconstructions and comparative analyses of Kickxellomycotina fungi.</title>
        <authorList>
            <person name="Reynolds N.K."/>
            <person name="Stajich J.E."/>
            <person name="Barry K."/>
            <person name="Grigoriev I.V."/>
            <person name="Crous P."/>
            <person name="Smith M.E."/>
        </authorList>
    </citation>
    <scope>NUCLEOTIDE SEQUENCE</scope>
    <source>
        <strain evidence="1">CBS 102833</strain>
    </source>
</reference>